<protein>
    <submittedName>
        <fullName evidence="3">Plasmid segregation protein ParM</fullName>
    </submittedName>
</protein>
<evidence type="ECO:0000259" key="2">
    <source>
        <dbReference type="Pfam" id="PF22128"/>
    </source>
</evidence>
<dbReference type="AlphaFoldDB" id="A0A285R8K1"/>
<dbReference type="RefSeq" id="WP_237658309.1">
    <property type="nucleotide sequence ID" value="NZ_OBMQ01000001.1"/>
</dbReference>
<dbReference type="InterPro" id="IPR054368">
    <property type="entry name" value="Alp7A-like_C"/>
</dbReference>
<dbReference type="InterPro" id="IPR043129">
    <property type="entry name" value="ATPase_NBD"/>
</dbReference>
<reference evidence="4" key="1">
    <citation type="submission" date="2017-08" db="EMBL/GenBank/DDBJ databases">
        <authorList>
            <person name="Varghese N."/>
            <person name="Submissions S."/>
        </authorList>
    </citation>
    <scope>NUCLEOTIDE SEQUENCE [LARGE SCALE GENOMIC DNA]</scope>
    <source>
        <strain evidence="4">JC22</strain>
    </source>
</reference>
<dbReference type="EMBL" id="OBMQ01000001">
    <property type="protein sequence ID" value="SOB90391.1"/>
    <property type="molecule type" value="Genomic_DNA"/>
</dbReference>
<evidence type="ECO:0000259" key="1">
    <source>
        <dbReference type="Pfam" id="PF17989"/>
    </source>
</evidence>
<gene>
    <name evidence="3" type="ORF">SAMN05880501_101153</name>
</gene>
<accession>A0A285R8K1</accession>
<sequence>MRTAAIDVGNDSVKAILGPSKTQMTIPNIISPAAQERIVTEIERDVLDGLHVCISSNCLKQGKGIYTIGELARSSDTPSELRANSIKSDNDQSLILLLTTLAVDAVTSNAFSEINGCYQAHYALSTGLPIGEGTQQDRLLFKQKLESCIHEVEFLQTPLLSGKKVRIHFSKVFVNVEGISSFIFLNEHQNETGENPILIYDIGGLTSDAAIIEKSVIKNGLSESYLEGVSVYLDKIMKEVERQYQYKFKNRRDLIKVITHPDKSDRHYIYKMGNKICIQPVIETELLKLAKKQVQWVEEKWLEYPTVQSAYLVGGGASILREYIEKVLQSERKEMPLKFLDTHNSIWSNVYSYDKILDVALSNQH</sequence>
<dbReference type="Proteomes" id="UP000219636">
    <property type="component" value="Unassembled WGS sequence"/>
</dbReference>
<keyword evidence="4" id="KW-1185">Reference proteome</keyword>
<proteinExistence type="predicted"/>
<feature type="domain" description="Actin-like protein N-terminal" evidence="1">
    <location>
        <begin position="5"/>
        <end position="178"/>
    </location>
</feature>
<dbReference type="CDD" id="cd24023">
    <property type="entry name" value="ASKHA_NBD_ParM_Alp7A-like"/>
    <property type="match status" value="1"/>
</dbReference>
<organism evidence="3 4">
    <name type="scientific">Ureibacillus xyleni</name>
    <dbReference type="NCBI Taxonomy" id="614648"/>
    <lineage>
        <taxon>Bacteria</taxon>
        <taxon>Bacillati</taxon>
        <taxon>Bacillota</taxon>
        <taxon>Bacilli</taxon>
        <taxon>Bacillales</taxon>
        <taxon>Caryophanaceae</taxon>
        <taxon>Ureibacillus</taxon>
    </lineage>
</organism>
<dbReference type="InterPro" id="IPR040607">
    <property type="entry name" value="ALP_N"/>
</dbReference>
<dbReference type="SUPFAM" id="SSF53067">
    <property type="entry name" value="Actin-like ATPase domain"/>
    <property type="match status" value="1"/>
</dbReference>
<dbReference type="Pfam" id="PF17989">
    <property type="entry name" value="ALP_N"/>
    <property type="match status" value="1"/>
</dbReference>
<feature type="domain" description="Alp7A-like C-terminal" evidence="2">
    <location>
        <begin position="197"/>
        <end position="332"/>
    </location>
</feature>
<name>A0A285R8K1_9BACL</name>
<dbReference type="Gene3D" id="3.30.420.40">
    <property type="match status" value="2"/>
</dbReference>
<dbReference type="Pfam" id="PF22128">
    <property type="entry name" value="Alp7A_like_C"/>
    <property type="match status" value="1"/>
</dbReference>
<evidence type="ECO:0000313" key="3">
    <source>
        <dbReference type="EMBL" id="SOB90391.1"/>
    </source>
</evidence>
<evidence type="ECO:0000313" key="4">
    <source>
        <dbReference type="Proteomes" id="UP000219636"/>
    </source>
</evidence>